<protein>
    <submittedName>
        <fullName evidence="3">Uncharacterized protein</fullName>
    </submittedName>
</protein>
<organism evidence="3 4">
    <name type="scientific">Portunus trituberculatus</name>
    <name type="common">Swimming crab</name>
    <name type="synonym">Neptunus trituberculatus</name>
    <dbReference type="NCBI Taxonomy" id="210409"/>
    <lineage>
        <taxon>Eukaryota</taxon>
        <taxon>Metazoa</taxon>
        <taxon>Ecdysozoa</taxon>
        <taxon>Arthropoda</taxon>
        <taxon>Crustacea</taxon>
        <taxon>Multicrustacea</taxon>
        <taxon>Malacostraca</taxon>
        <taxon>Eumalacostraca</taxon>
        <taxon>Eucarida</taxon>
        <taxon>Decapoda</taxon>
        <taxon>Pleocyemata</taxon>
        <taxon>Brachyura</taxon>
        <taxon>Eubrachyura</taxon>
        <taxon>Portunoidea</taxon>
        <taxon>Portunidae</taxon>
        <taxon>Portuninae</taxon>
        <taxon>Portunus</taxon>
    </lineage>
</organism>
<keyword evidence="4" id="KW-1185">Reference proteome</keyword>
<evidence type="ECO:0000256" key="1">
    <source>
        <dbReference type="SAM" id="MobiDB-lite"/>
    </source>
</evidence>
<feature type="transmembrane region" description="Helical" evidence="2">
    <location>
        <begin position="246"/>
        <end position="268"/>
    </location>
</feature>
<keyword evidence="2" id="KW-0472">Membrane</keyword>
<evidence type="ECO:0000256" key="2">
    <source>
        <dbReference type="SAM" id="Phobius"/>
    </source>
</evidence>
<dbReference type="AlphaFoldDB" id="A0A5B7FCC6"/>
<feature type="region of interest" description="Disordered" evidence="1">
    <location>
        <begin position="278"/>
        <end position="333"/>
    </location>
</feature>
<sequence length="333" mass="35754">MISNRKALVLELEQHAEDLITGRVGRECGGKTSQLLVYLTPRRTCCTRLIEEIITLIKTSRVTKEQRCTGNRQAAAAPEEARAWLRSASHPSESGAGLSAAAVDSVHEIEPPDAELVLKRCELKVCSPWSQQRPSLARRCVPAMKTFWQPHCSKACGASFELISQGTSTCPGARLNSDPPASAAGAGSYLHNGGHDESLHKINSSVASESCTSRSPTRYQLGRLPAAAQCNSGHAQRLTSKPSASVLIKMMMMMMMVMTMVVMVSALARLPPDVGKRIEAGGEGGGGGGEEGGGRGEEEEGGEKDMEEEGEEQEEEENNDVNNNDNFNGEDSR</sequence>
<comment type="caution">
    <text evidence="3">The sequence shown here is derived from an EMBL/GenBank/DDBJ whole genome shotgun (WGS) entry which is preliminary data.</text>
</comment>
<evidence type="ECO:0000313" key="4">
    <source>
        <dbReference type="Proteomes" id="UP000324222"/>
    </source>
</evidence>
<keyword evidence="2" id="KW-0812">Transmembrane</keyword>
<gene>
    <name evidence="3" type="ORF">E2C01_038491</name>
</gene>
<feature type="compositionally biased region" description="Acidic residues" evidence="1">
    <location>
        <begin position="297"/>
        <end position="319"/>
    </location>
</feature>
<feature type="compositionally biased region" description="Gly residues" evidence="1">
    <location>
        <begin position="281"/>
        <end position="291"/>
    </location>
</feature>
<name>A0A5B7FCC6_PORTR</name>
<dbReference type="Proteomes" id="UP000324222">
    <property type="component" value="Unassembled WGS sequence"/>
</dbReference>
<dbReference type="EMBL" id="VSRR010006450">
    <property type="protein sequence ID" value="MPC44811.1"/>
    <property type="molecule type" value="Genomic_DNA"/>
</dbReference>
<reference evidence="3 4" key="1">
    <citation type="submission" date="2019-05" db="EMBL/GenBank/DDBJ databases">
        <title>Another draft genome of Portunus trituberculatus and its Hox gene families provides insights of decapod evolution.</title>
        <authorList>
            <person name="Jeong J.-H."/>
            <person name="Song I."/>
            <person name="Kim S."/>
            <person name="Choi T."/>
            <person name="Kim D."/>
            <person name="Ryu S."/>
            <person name="Kim W."/>
        </authorList>
    </citation>
    <scope>NUCLEOTIDE SEQUENCE [LARGE SCALE GENOMIC DNA]</scope>
    <source>
        <tissue evidence="3">Muscle</tissue>
    </source>
</reference>
<feature type="compositionally biased region" description="Low complexity" evidence="1">
    <location>
        <begin position="320"/>
        <end position="333"/>
    </location>
</feature>
<accession>A0A5B7FCC6</accession>
<keyword evidence="2" id="KW-1133">Transmembrane helix</keyword>
<proteinExistence type="predicted"/>
<evidence type="ECO:0000313" key="3">
    <source>
        <dbReference type="EMBL" id="MPC44811.1"/>
    </source>
</evidence>